<dbReference type="SUPFAM" id="SSF47266">
    <property type="entry name" value="4-helical cytokines"/>
    <property type="match status" value="1"/>
</dbReference>
<dbReference type="PANTHER" id="PTHR14356">
    <property type="entry name" value="INTERLEUKIN-15-RELATED"/>
    <property type="match status" value="1"/>
</dbReference>
<keyword evidence="6" id="KW-1015">Disulfide bond</keyword>
<evidence type="ECO:0000256" key="5">
    <source>
        <dbReference type="ARBA" id="ARBA00022729"/>
    </source>
</evidence>
<dbReference type="PANTHER" id="PTHR14356:SF3">
    <property type="entry name" value="INTERLEUKIN-15"/>
    <property type="match status" value="1"/>
</dbReference>
<evidence type="ECO:0000256" key="6">
    <source>
        <dbReference type="ARBA" id="ARBA00023157"/>
    </source>
</evidence>
<keyword evidence="10" id="KW-1185">Reference proteome</keyword>
<dbReference type="PRINTS" id="PR01930">
    <property type="entry name" value="INTRLEUKIN15"/>
</dbReference>
<comment type="similarity">
    <text evidence="2 7">Belongs to the IL-15/IL-21 family.</text>
</comment>
<evidence type="ECO:0000256" key="2">
    <source>
        <dbReference type="ARBA" id="ARBA00006050"/>
    </source>
</evidence>
<protein>
    <recommendedName>
        <fullName evidence="7">Interleukin</fullName>
    </recommendedName>
</protein>
<evidence type="ECO:0000313" key="10">
    <source>
        <dbReference type="Proteomes" id="UP000694393"/>
    </source>
</evidence>
<feature type="transmembrane region" description="Helical" evidence="8">
    <location>
        <begin position="84"/>
        <end position="104"/>
    </location>
</feature>
<evidence type="ECO:0000313" key="9">
    <source>
        <dbReference type="Ensembl" id="ENSPCEP00000002669.1"/>
    </source>
</evidence>
<dbReference type="InterPro" id="IPR003443">
    <property type="entry name" value="IL-15/IL-21_fam"/>
</dbReference>
<dbReference type="GO" id="GO:0050778">
    <property type="term" value="P:positive regulation of immune response"/>
    <property type="evidence" value="ECO:0007669"/>
    <property type="project" value="TreeGrafter"/>
</dbReference>
<evidence type="ECO:0000256" key="4">
    <source>
        <dbReference type="ARBA" id="ARBA00022525"/>
    </source>
</evidence>
<dbReference type="Proteomes" id="UP000694393">
    <property type="component" value="Unplaced"/>
</dbReference>
<accession>A0A8C8RAT5</accession>
<dbReference type="InterPro" id="IPR020439">
    <property type="entry name" value="IL-15"/>
</dbReference>
<evidence type="ECO:0000256" key="3">
    <source>
        <dbReference type="ARBA" id="ARBA00022514"/>
    </source>
</evidence>
<dbReference type="GO" id="GO:0042102">
    <property type="term" value="P:positive regulation of T cell proliferation"/>
    <property type="evidence" value="ECO:0007669"/>
    <property type="project" value="TreeGrafter"/>
</dbReference>
<reference evidence="9" key="1">
    <citation type="submission" date="2025-08" db="UniProtKB">
        <authorList>
            <consortium name="Ensembl"/>
        </authorList>
    </citation>
    <scope>IDENTIFICATION</scope>
</reference>
<dbReference type="Pfam" id="PF02372">
    <property type="entry name" value="IL15"/>
    <property type="match status" value="1"/>
</dbReference>
<dbReference type="InterPro" id="IPR009079">
    <property type="entry name" value="4_helix_cytokine-like_core"/>
</dbReference>
<reference evidence="9" key="2">
    <citation type="submission" date="2025-09" db="UniProtKB">
        <authorList>
            <consortium name="Ensembl"/>
        </authorList>
    </citation>
    <scope>IDENTIFICATION</scope>
</reference>
<dbReference type="AlphaFoldDB" id="A0A8C8RAT5"/>
<dbReference type="GO" id="GO:0005125">
    <property type="term" value="F:cytokine activity"/>
    <property type="evidence" value="ECO:0007669"/>
    <property type="project" value="UniProtKB-KW"/>
</dbReference>
<keyword evidence="5" id="KW-0732">Signal</keyword>
<keyword evidence="3 7" id="KW-0202">Cytokine</keyword>
<name>A0A8C8RAT5_9SAUR</name>
<sequence>MPFLHCSVPRLVSPGLEWRKCGEDCTAAAHSLPAGEETSVCGTVKATLSTSYIFANTKYDKTHLRNICLHYQRYLILKRDFLNFLNNTTGITIFILCCISAYLPRIEAESRLWRGVIEDLKEIKAIAESMDVSLYTADMHLSEECEAQVMKCFSSELKVILYECNFKKGCKIKQHIKNMQRNVEASSRNKLNMRKPKCKSCEEYEERNFTQFIETFEEFAKCKVKTY</sequence>
<keyword evidence="8" id="KW-1133">Transmembrane helix</keyword>
<evidence type="ECO:0000256" key="1">
    <source>
        <dbReference type="ARBA" id="ARBA00004613"/>
    </source>
</evidence>
<evidence type="ECO:0000256" key="7">
    <source>
        <dbReference type="RuleBase" id="RU003453"/>
    </source>
</evidence>
<dbReference type="GO" id="GO:0001819">
    <property type="term" value="P:positive regulation of cytokine production"/>
    <property type="evidence" value="ECO:0007669"/>
    <property type="project" value="TreeGrafter"/>
</dbReference>
<dbReference type="Gene3D" id="1.20.1250.70">
    <property type="entry name" value="Interleukin-15/Interleukin-21"/>
    <property type="match status" value="1"/>
</dbReference>
<dbReference type="GO" id="GO:0006955">
    <property type="term" value="P:immune response"/>
    <property type="evidence" value="ECO:0007669"/>
    <property type="project" value="InterPro"/>
</dbReference>
<organism evidence="9 10">
    <name type="scientific">Pelusios castaneus</name>
    <name type="common">West African mud turtle</name>
    <dbReference type="NCBI Taxonomy" id="367368"/>
    <lineage>
        <taxon>Eukaryota</taxon>
        <taxon>Metazoa</taxon>
        <taxon>Chordata</taxon>
        <taxon>Craniata</taxon>
        <taxon>Vertebrata</taxon>
        <taxon>Euteleostomi</taxon>
        <taxon>Archelosauria</taxon>
        <taxon>Testudinata</taxon>
        <taxon>Testudines</taxon>
        <taxon>Pleurodira</taxon>
        <taxon>Pelomedusidae</taxon>
        <taxon>Pelusios</taxon>
    </lineage>
</organism>
<dbReference type="GO" id="GO:0005126">
    <property type="term" value="F:cytokine receptor binding"/>
    <property type="evidence" value="ECO:0007669"/>
    <property type="project" value="InterPro"/>
</dbReference>
<comment type="subcellular location">
    <subcellularLocation>
        <location evidence="1">Secreted</location>
    </subcellularLocation>
</comment>
<keyword evidence="8" id="KW-0472">Membrane</keyword>
<keyword evidence="4" id="KW-0964">Secreted</keyword>
<dbReference type="Ensembl" id="ENSPCET00000002759.1">
    <property type="protein sequence ID" value="ENSPCEP00000002669.1"/>
    <property type="gene ID" value="ENSPCEG00000002150.1"/>
</dbReference>
<evidence type="ECO:0000256" key="8">
    <source>
        <dbReference type="SAM" id="Phobius"/>
    </source>
</evidence>
<dbReference type="GO" id="GO:0042119">
    <property type="term" value="P:neutrophil activation"/>
    <property type="evidence" value="ECO:0007669"/>
    <property type="project" value="TreeGrafter"/>
</dbReference>
<proteinExistence type="inferred from homology"/>
<dbReference type="GO" id="GO:0005615">
    <property type="term" value="C:extracellular space"/>
    <property type="evidence" value="ECO:0007669"/>
    <property type="project" value="UniProtKB-KW"/>
</dbReference>
<keyword evidence="8" id="KW-0812">Transmembrane</keyword>